<dbReference type="EMBL" id="CAJNOW010014337">
    <property type="protein sequence ID" value="CAF1632091.1"/>
    <property type="molecule type" value="Genomic_DNA"/>
</dbReference>
<proteinExistence type="predicted"/>
<evidence type="ECO:0000313" key="10">
    <source>
        <dbReference type="Proteomes" id="UP000663866"/>
    </source>
</evidence>
<accession>A0A816NFD7</accession>
<evidence type="ECO:0000313" key="2">
    <source>
        <dbReference type="EMBL" id="CAF1625958.1"/>
    </source>
</evidence>
<evidence type="ECO:0000313" key="5">
    <source>
        <dbReference type="EMBL" id="CAF2058365.1"/>
    </source>
</evidence>
<organism evidence="4 9">
    <name type="scientific">Rotaria magnacalcarata</name>
    <dbReference type="NCBI Taxonomy" id="392030"/>
    <lineage>
        <taxon>Eukaryota</taxon>
        <taxon>Metazoa</taxon>
        <taxon>Spiralia</taxon>
        <taxon>Gnathifera</taxon>
        <taxon>Rotifera</taxon>
        <taxon>Eurotatoria</taxon>
        <taxon>Bdelloidea</taxon>
        <taxon>Philodinida</taxon>
        <taxon>Philodinidae</taxon>
        <taxon>Rotaria</taxon>
    </lineage>
</organism>
<dbReference type="Proteomes" id="UP000663834">
    <property type="component" value="Unassembled WGS sequence"/>
</dbReference>
<evidence type="ECO:0000313" key="4">
    <source>
        <dbReference type="EMBL" id="CAF2025366.1"/>
    </source>
</evidence>
<sequence>MDYAQDNGKVLLIDSPYTLASQRLSITDDPEIRRTRRILLITFGVLLVLAALGTVSSIAGNRITNNSKYSSDGVEIGRSLISVVFFSFGYLVAHRYSKIGLLVFAWLSIIGLVIGGIVVVQLLIVGLTFSTNARSINNSQTNGMLVGASTVFFVVIVIFVVASIIQIVIVRFAFKLAKLIEVKKSSFRQQI</sequence>
<feature type="transmembrane region" description="Helical" evidence="1">
    <location>
        <begin position="38"/>
        <end position="56"/>
    </location>
</feature>
<keyword evidence="1" id="KW-0472">Membrane</keyword>
<reference evidence="4" key="1">
    <citation type="submission" date="2021-02" db="EMBL/GenBank/DDBJ databases">
        <authorList>
            <person name="Nowell W R."/>
        </authorList>
    </citation>
    <scope>NUCLEOTIDE SEQUENCE</scope>
</reference>
<dbReference type="EMBL" id="CAJNRE010006732">
    <property type="protein sequence ID" value="CAF2058365.1"/>
    <property type="molecule type" value="Genomic_DNA"/>
</dbReference>
<dbReference type="Proteomes" id="UP000663855">
    <property type="component" value="Unassembled WGS sequence"/>
</dbReference>
<keyword evidence="1" id="KW-1133">Transmembrane helix</keyword>
<dbReference type="OrthoDB" id="10065899at2759"/>
<dbReference type="EMBL" id="CAJOBF010008543">
    <property type="protein sequence ID" value="CAF4257699.1"/>
    <property type="molecule type" value="Genomic_DNA"/>
</dbReference>
<keyword evidence="10" id="KW-1185">Reference proteome</keyword>
<feature type="transmembrane region" description="Helical" evidence="1">
    <location>
        <begin position="100"/>
        <end position="124"/>
    </location>
</feature>
<dbReference type="EMBL" id="CAJNRF010001748">
    <property type="protein sequence ID" value="CAF2025366.1"/>
    <property type="molecule type" value="Genomic_DNA"/>
</dbReference>
<dbReference type="Proteomes" id="UP000663842">
    <property type="component" value="Unassembled WGS sequence"/>
</dbReference>
<gene>
    <name evidence="2" type="ORF">CJN711_LOCUS38668</name>
    <name evidence="3" type="ORF">KQP761_LOCUS26416</name>
    <name evidence="5" type="ORF">MBJ925_LOCUS14409</name>
    <name evidence="8" type="ORF">OVN521_LOCUS34098</name>
    <name evidence="7" type="ORF">UXM345_LOCUS31096</name>
    <name evidence="4" type="ORF">WKI299_LOCUS6015</name>
    <name evidence="6" type="ORF">XDN619_LOCUS17927</name>
</gene>
<feature type="transmembrane region" description="Helical" evidence="1">
    <location>
        <begin position="144"/>
        <end position="174"/>
    </location>
</feature>
<dbReference type="Proteomes" id="UP000663824">
    <property type="component" value="Unassembled WGS sequence"/>
</dbReference>
<protein>
    <submittedName>
        <fullName evidence="4">Uncharacterized protein</fullName>
    </submittedName>
</protein>
<dbReference type="AlphaFoldDB" id="A0A816NFD7"/>
<feature type="transmembrane region" description="Helical" evidence="1">
    <location>
        <begin position="76"/>
        <end position="93"/>
    </location>
</feature>
<evidence type="ECO:0000313" key="6">
    <source>
        <dbReference type="EMBL" id="CAF2097099.1"/>
    </source>
</evidence>
<dbReference type="Proteomes" id="UP000663887">
    <property type="component" value="Unassembled WGS sequence"/>
</dbReference>
<evidence type="ECO:0000313" key="8">
    <source>
        <dbReference type="EMBL" id="CAF4387714.1"/>
    </source>
</evidence>
<evidence type="ECO:0000313" key="9">
    <source>
        <dbReference type="Proteomes" id="UP000663856"/>
    </source>
</evidence>
<evidence type="ECO:0000256" key="1">
    <source>
        <dbReference type="SAM" id="Phobius"/>
    </source>
</evidence>
<evidence type="ECO:0000313" key="7">
    <source>
        <dbReference type="EMBL" id="CAF4257699.1"/>
    </source>
</evidence>
<comment type="caution">
    <text evidence="4">The sequence shown here is derived from an EMBL/GenBank/DDBJ whole genome shotgun (WGS) entry which is preliminary data.</text>
</comment>
<keyword evidence="1" id="KW-0812">Transmembrane</keyword>
<name>A0A816NFD7_9BILA</name>
<dbReference type="Proteomes" id="UP000663866">
    <property type="component" value="Unassembled WGS sequence"/>
</dbReference>
<dbReference type="EMBL" id="CAJOBG010039569">
    <property type="protein sequence ID" value="CAF4387714.1"/>
    <property type="molecule type" value="Genomic_DNA"/>
</dbReference>
<dbReference type="Proteomes" id="UP000663856">
    <property type="component" value="Unassembled WGS sequence"/>
</dbReference>
<dbReference type="EMBL" id="CAJNOV010018934">
    <property type="protein sequence ID" value="CAF1625958.1"/>
    <property type="molecule type" value="Genomic_DNA"/>
</dbReference>
<evidence type="ECO:0000313" key="3">
    <source>
        <dbReference type="EMBL" id="CAF1632091.1"/>
    </source>
</evidence>
<dbReference type="EMBL" id="CAJNRG010007691">
    <property type="protein sequence ID" value="CAF2097099.1"/>
    <property type="molecule type" value="Genomic_DNA"/>
</dbReference>